<evidence type="ECO:0000256" key="3">
    <source>
        <dbReference type="ARBA" id="ARBA00022989"/>
    </source>
</evidence>
<feature type="domain" description="ABC transmembrane type-1" evidence="7">
    <location>
        <begin position="57"/>
        <end position="187"/>
    </location>
</feature>
<feature type="transmembrane region" description="Helical" evidence="6">
    <location>
        <begin position="97"/>
        <end position="119"/>
    </location>
</feature>
<keyword evidence="9" id="KW-1185">Reference proteome</keyword>
<proteinExistence type="predicted"/>
<dbReference type="PROSITE" id="PS50929">
    <property type="entry name" value="ABC_TM1F"/>
    <property type="match status" value="1"/>
</dbReference>
<name>A2DL13_TRIV3</name>
<dbReference type="Pfam" id="PF00664">
    <property type="entry name" value="ABC_membrane"/>
    <property type="match status" value="1"/>
</dbReference>
<feature type="transmembrane region" description="Helical" evidence="6">
    <location>
        <begin position="49"/>
        <end position="77"/>
    </location>
</feature>
<evidence type="ECO:0000256" key="1">
    <source>
        <dbReference type="ARBA" id="ARBA00004141"/>
    </source>
</evidence>
<sequence>MSDNRRSSSEYSKSGTRRESSAIVQTKFTKEENSRARGKVYSMILSDPYAIAGLLPTLISGAFPIITFYFLGNIITFMGEYTMGYSGDPLHKISLQLAWFSIVIFVVAVLRAISSMFWIRVGARVSTKIRSEVFRHIMTYDVKFYDTHPIGALLTVLGEDTSIIQECFGTTKCLQIQLFGQFFIGLV</sequence>
<gene>
    <name evidence="8" type="ORF">TVAG_147110</name>
</gene>
<dbReference type="KEGG" id="tva:5464485"/>
<dbReference type="InParanoid" id="A2DL13"/>
<dbReference type="GO" id="GO:0016020">
    <property type="term" value="C:membrane"/>
    <property type="evidence" value="ECO:0007669"/>
    <property type="project" value="UniProtKB-SubCell"/>
</dbReference>
<dbReference type="VEuPathDB" id="TrichDB:TVAGG3_0362380"/>
<dbReference type="EMBL" id="DS113213">
    <property type="protein sequence ID" value="EAY18966.1"/>
    <property type="molecule type" value="Genomic_DNA"/>
</dbReference>
<dbReference type="OrthoDB" id="6500128at2759"/>
<dbReference type="STRING" id="5722.A2DL13"/>
<organism evidence="8 9">
    <name type="scientific">Trichomonas vaginalis (strain ATCC PRA-98 / G3)</name>
    <dbReference type="NCBI Taxonomy" id="412133"/>
    <lineage>
        <taxon>Eukaryota</taxon>
        <taxon>Metamonada</taxon>
        <taxon>Parabasalia</taxon>
        <taxon>Trichomonadida</taxon>
        <taxon>Trichomonadidae</taxon>
        <taxon>Trichomonas</taxon>
    </lineage>
</organism>
<dbReference type="RefSeq" id="XP_001579952.1">
    <property type="nucleotide sequence ID" value="XM_001579902.1"/>
</dbReference>
<reference evidence="8" key="1">
    <citation type="submission" date="2006-10" db="EMBL/GenBank/DDBJ databases">
        <authorList>
            <person name="Amadeo P."/>
            <person name="Zhao Q."/>
            <person name="Wortman J."/>
            <person name="Fraser-Liggett C."/>
            <person name="Carlton J."/>
        </authorList>
    </citation>
    <scope>NUCLEOTIDE SEQUENCE</scope>
    <source>
        <strain evidence="8">G3</strain>
    </source>
</reference>
<keyword evidence="3 6" id="KW-1133">Transmembrane helix</keyword>
<keyword evidence="2 6" id="KW-0812">Transmembrane</keyword>
<keyword evidence="4 6" id="KW-0472">Membrane</keyword>
<dbReference type="PANTHER" id="PTHR43394:SF1">
    <property type="entry name" value="ATP-BINDING CASSETTE SUB-FAMILY B MEMBER 10, MITOCHONDRIAL"/>
    <property type="match status" value="1"/>
</dbReference>
<reference evidence="8" key="2">
    <citation type="journal article" date="2007" name="Science">
        <title>Draft genome sequence of the sexually transmitted pathogen Trichomonas vaginalis.</title>
        <authorList>
            <person name="Carlton J.M."/>
            <person name="Hirt R.P."/>
            <person name="Silva J.C."/>
            <person name="Delcher A.L."/>
            <person name="Schatz M."/>
            <person name="Zhao Q."/>
            <person name="Wortman J.R."/>
            <person name="Bidwell S.L."/>
            <person name="Alsmark U.C.M."/>
            <person name="Besteiro S."/>
            <person name="Sicheritz-Ponten T."/>
            <person name="Noel C.J."/>
            <person name="Dacks J.B."/>
            <person name="Foster P.G."/>
            <person name="Simillion C."/>
            <person name="Van de Peer Y."/>
            <person name="Miranda-Saavedra D."/>
            <person name="Barton G.J."/>
            <person name="Westrop G.D."/>
            <person name="Mueller S."/>
            <person name="Dessi D."/>
            <person name="Fiori P.L."/>
            <person name="Ren Q."/>
            <person name="Paulsen I."/>
            <person name="Zhang H."/>
            <person name="Bastida-Corcuera F.D."/>
            <person name="Simoes-Barbosa A."/>
            <person name="Brown M.T."/>
            <person name="Hayes R.D."/>
            <person name="Mukherjee M."/>
            <person name="Okumura C.Y."/>
            <person name="Schneider R."/>
            <person name="Smith A.J."/>
            <person name="Vanacova S."/>
            <person name="Villalvazo M."/>
            <person name="Haas B.J."/>
            <person name="Pertea M."/>
            <person name="Feldblyum T.V."/>
            <person name="Utterback T.R."/>
            <person name="Shu C.L."/>
            <person name="Osoegawa K."/>
            <person name="de Jong P.J."/>
            <person name="Hrdy I."/>
            <person name="Horvathova L."/>
            <person name="Zubacova Z."/>
            <person name="Dolezal P."/>
            <person name="Malik S.B."/>
            <person name="Logsdon J.M. Jr."/>
            <person name="Henze K."/>
            <person name="Gupta A."/>
            <person name="Wang C.C."/>
            <person name="Dunne R.L."/>
            <person name="Upcroft J.A."/>
            <person name="Upcroft P."/>
            <person name="White O."/>
            <person name="Salzberg S.L."/>
            <person name="Tang P."/>
            <person name="Chiu C.-H."/>
            <person name="Lee Y.-S."/>
            <person name="Embley T.M."/>
            <person name="Coombs G.H."/>
            <person name="Mottram J.C."/>
            <person name="Tachezy J."/>
            <person name="Fraser-Liggett C.M."/>
            <person name="Johnson P.J."/>
        </authorList>
    </citation>
    <scope>NUCLEOTIDE SEQUENCE [LARGE SCALE GENOMIC DNA]</scope>
    <source>
        <strain evidence="8">G3</strain>
    </source>
</reference>
<feature type="region of interest" description="Disordered" evidence="5">
    <location>
        <begin position="1"/>
        <end position="30"/>
    </location>
</feature>
<evidence type="ECO:0000313" key="9">
    <source>
        <dbReference type="Proteomes" id="UP000001542"/>
    </source>
</evidence>
<dbReference type="SMR" id="A2DL13"/>
<protein>
    <recommendedName>
        <fullName evidence="7">ABC transmembrane type-1 domain-containing protein</fullName>
    </recommendedName>
</protein>
<evidence type="ECO:0000256" key="6">
    <source>
        <dbReference type="SAM" id="Phobius"/>
    </source>
</evidence>
<evidence type="ECO:0000313" key="8">
    <source>
        <dbReference type="EMBL" id="EAY18966.1"/>
    </source>
</evidence>
<dbReference type="Gene3D" id="1.20.1560.10">
    <property type="entry name" value="ABC transporter type 1, transmembrane domain"/>
    <property type="match status" value="1"/>
</dbReference>
<dbReference type="Proteomes" id="UP000001542">
    <property type="component" value="Unassembled WGS sequence"/>
</dbReference>
<evidence type="ECO:0000256" key="2">
    <source>
        <dbReference type="ARBA" id="ARBA00022692"/>
    </source>
</evidence>
<dbReference type="InterPro" id="IPR036640">
    <property type="entry name" value="ABC1_TM_sf"/>
</dbReference>
<evidence type="ECO:0000256" key="5">
    <source>
        <dbReference type="SAM" id="MobiDB-lite"/>
    </source>
</evidence>
<evidence type="ECO:0000259" key="7">
    <source>
        <dbReference type="PROSITE" id="PS50929"/>
    </source>
</evidence>
<dbReference type="GO" id="GO:0005524">
    <property type="term" value="F:ATP binding"/>
    <property type="evidence" value="ECO:0007669"/>
    <property type="project" value="InterPro"/>
</dbReference>
<dbReference type="AlphaFoldDB" id="A2DL13"/>
<evidence type="ECO:0000256" key="4">
    <source>
        <dbReference type="ARBA" id="ARBA00023136"/>
    </source>
</evidence>
<dbReference type="SUPFAM" id="SSF90123">
    <property type="entry name" value="ABC transporter transmembrane region"/>
    <property type="match status" value="1"/>
</dbReference>
<dbReference type="PANTHER" id="PTHR43394">
    <property type="entry name" value="ATP-DEPENDENT PERMEASE MDL1, MITOCHONDRIAL"/>
    <property type="match status" value="1"/>
</dbReference>
<dbReference type="InterPro" id="IPR039421">
    <property type="entry name" value="Type_1_exporter"/>
</dbReference>
<dbReference type="InterPro" id="IPR011527">
    <property type="entry name" value="ABC1_TM_dom"/>
</dbReference>
<comment type="subcellular location">
    <subcellularLocation>
        <location evidence="1">Membrane</location>
        <topology evidence="1">Multi-pass membrane protein</topology>
    </subcellularLocation>
</comment>
<accession>A2DL13</accession>
<dbReference type="VEuPathDB" id="TrichDB:TVAG_147110"/>
<dbReference type="GO" id="GO:0140359">
    <property type="term" value="F:ABC-type transporter activity"/>
    <property type="evidence" value="ECO:0007669"/>
    <property type="project" value="InterPro"/>
</dbReference>